<proteinExistence type="predicted"/>
<reference evidence="3" key="1">
    <citation type="submission" date="2015-07" db="EMBL/GenBank/DDBJ databases">
        <authorList>
            <person name="Teixeira M.M."/>
            <person name="Souza R.C."/>
            <person name="Almeida L.G."/>
            <person name="Vicente V.A."/>
            <person name="de Hoog S."/>
            <person name="Bocca A.L."/>
            <person name="de Almeida S.R."/>
            <person name="Vasconcelos A.T."/>
            <person name="Felipe M.S."/>
        </authorList>
    </citation>
    <scope>NUCLEOTIDE SEQUENCE [LARGE SCALE GENOMIC DNA]</scope>
    <source>
        <strain evidence="3">KSF</strain>
    </source>
</reference>
<keyword evidence="3" id="KW-1185">Reference proteome</keyword>
<dbReference type="Proteomes" id="UP000094526">
    <property type="component" value="Unassembled WGS sequence"/>
</dbReference>
<comment type="caution">
    <text evidence="2">The sequence shown here is derived from an EMBL/GenBank/DDBJ whole genome shotgun (WGS) entry which is preliminary data.</text>
</comment>
<dbReference type="InterPro" id="IPR010730">
    <property type="entry name" value="HET"/>
</dbReference>
<dbReference type="Pfam" id="PF06985">
    <property type="entry name" value="HET"/>
    <property type="match status" value="1"/>
</dbReference>
<dbReference type="OrthoDB" id="4156910at2759"/>
<dbReference type="VEuPathDB" id="FungiDB:CLCR_02818"/>
<dbReference type="InterPro" id="IPR052895">
    <property type="entry name" value="HetReg/Transcr_Mod"/>
</dbReference>
<feature type="domain" description="Heterokaryon incompatibility" evidence="1">
    <location>
        <begin position="46"/>
        <end position="195"/>
    </location>
</feature>
<gene>
    <name evidence="2" type="ORF">CLCR_02818</name>
</gene>
<evidence type="ECO:0000259" key="1">
    <source>
        <dbReference type="Pfam" id="PF06985"/>
    </source>
</evidence>
<dbReference type="PANTHER" id="PTHR24148:SF79">
    <property type="entry name" value="HETEROKARYON INCOMPATIBILITY DOMAIN-CONTAINING PROTEIN"/>
    <property type="match status" value="1"/>
</dbReference>
<protein>
    <recommendedName>
        <fullName evidence="1">Heterokaryon incompatibility domain-containing protein</fullName>
    </recommendedName>
</protein>
<dbReference type="AlphaFoldDB" id="A0A1C1D2V0"/>
<organism evidence="2 3">
    <name type="scientific">Cladophialophora carrionii</name>
    <dbReference type="NCBI Taxonomy" id="86049"/>
    <lineage>
        <taxon>Eukaryota</taxon>
        <taxon>Fungi</taxon>
        <taxon>Dikarya</taxon>
        <taxon>Ascomycota</taxon>
        <taxon>Pezizomycotina</taxon>
        <taxon>Eurotiomycetes</taxon>
        <taxon>Chaetothyriomycetidae</taxon>
        <taxon>Chaetothyriales</taxon>
        <taxon>Herpotrichiellaceae</taxon>
        <taxon>Cladophialophora</taxon>
    </lineage>
</organism>
<dbReference type="Pfam" id="PF26639">
    <property type="entry name" value="Het-6_barrel"/>
    <property type="match status" value="1"/>
</dbReference>
<dbReference type="EMBL" id="LGRB01000003">
    <property type="protein sequence ID" value="OCT54968.1"/>
    <property type="molecule type" value="Genomic_DNA"/>
</dbReference>
<name>A0A1C1D2V0_9EURO</name>
<accession>A0A1C1D2V0</accession>
<dbReference type="PANTHER" id="PTHR24148">
    <property type="entry name" value="ANKYRIN REPEAT DOMAIN-CONTAINING PROTEIN 39 HOMOLOG-RELATED"/>
    <property type="match status" value="1"/>
</dbReference>
<sequence>MSRQYTHVPLSNPRHIRVVVLRPAENLAAPLDFCIVETSLDQPLPYLAVSYAWDAPSGNTELNCGNGSLLVTPNCEAALRYLRGKIATRRLWIDSICIDQTENAMGERNHQVFLMGEIFKKADGVLIWLGEMDDDSRIAMVAVDNIINQPKLIEGHTDISARLQARLNETRYKTADPFSPIFKRSWFHRMWTIQEALLGPVDRVIVQCGNATMPWIYLVGLAFALDGAEYGSNTWARAIHVHARLSASLSHLDQERYERALPESATVLEPSVESEPRAEGFHFPISLFFDDAREKLATDPKDKVFALYGIFQEFQIAIPRPDYNKPMQEIYKESAIASIKNDKDLSILYYVPSPSRHPGLASWVPDWSQPGWEAVDTRYCFRRDRFDTAKNTSGRWRFSPDSNHLIVSARIFDSVAFRLEGLTKGNRLSKNLRDGTVRDLITTTEKGCGRTLDACRETFEIMTRWVKSTHGNCYPTGEDLKEALQRTFLFDTPALISLVAKRDAFKPWFRAATASDLEFVKMGVEIINAADPSRPYSELESLLKTCLETLTPSQLFFIVSEFIRFFQLVAIFHCHHKCFFHTKKGYFGLAPDPLPTPIRPGDVIAVVQGMEMPFLLRPVDGGYKLLAHVYVHGIMYGEAWPDDANEVEDLVLI</sequence>
<dbReference type="STRING" id="86049.A0A1C1D2V0"/>
<evidence type="ECO:0000313" key="2">
    <source>
        <dbReference type="EMBL" id="OCT54968.1"/>
    </source>
</evidence>
<evidence type="ECO:0000313" key="3">
    <source>
        <dbReference type="Proteomes" id="UP000094526"/>
    </source>
</evidence>
<dbReference type="VEuPathDB" id="FungiDB:G647_05060"/>